<dbReference type="Pfam" id="PF03466">
    <property type="entry name" value="LysR_substrate"/>
    <property type="match status" value="1"/>
</dbReference>
<evidence type="ECO:0000256" key="1">
    <source>
        <dbReference type="ARBA" id="ARBA00009437"/>
    </source>
</evidence>
<evidence type="ECO:0000259" key="5">
    <source>
        <dbReference type="PROSITE" id="PS50931"/>
    </source>
</evidence>
<keyword evidence="7" id="KW-1185">Reference proteome</keyword>
<proteinExistence type="inferred from homology"/>
<comment type="caution">
    <text evidence="6">The sequence shown here is derived from an EMBL/GenBank/DDBJ whole genome shotgun (WGS) entry which is preliminary data.</text>
</comment>
<protein>
    <submittedName>
        <fullName evidence="6">LysR family transcriptional regulator</fullName>
    </submittedName>
</protein>
<dbReference type="PANTHER" id="PTHR30419:SF8">
    <property type="entry name" value="NITROGEN ASSIMILATION TRANSCRIPTIONAL ACTIVATOR-RELATED"/>
    <property type="match status" value="1"/>
</dbReference>
<dbReference type="GO" id="GO:0005829">
    <property type="term" value="C:cytosol"/>
    <property type="evidence" value="ECO:0007669"/>
    <property type="project" value="TreeGrafter"/>
</dbReference>
<dbReference type="AlphaFoldDB" id="A0A0R1UDL8"/>
<dbReference type="EMBL" id="AZFM01000001">
    <property type="protein sequence ID" value="KRL91511.1"/>
    <property type="molecule type" value="Genomic_DNA"/>
</dbReference>
<evidence type="ECO:0000256" key="4">
    <source>
        <dbReference type="ARBA" id="ARBA00023163"/>
    </source>
</evidence>
<dbReference type="STRING" id="1423763.FC46_GL000060"/>
<dbReference type="PATRIC" id="fig|1423763.3.peg.59"/>
<dbReference type="PANTHER" id="PTHR30419">
    <property type="entry name" value="HTH-TYPE TRANSCRIPTIONAL REGULATOR YBHD"/>
    <property type="match status" value="1"/>
</dbReference>
<evidence type="ECO:0000313" key="7">
    <source>
        <dbReference type="Proteomes" id="UP000051036"/>
    </source>
</evidence>
<gene>
    <name evidence="6" type="ORF">FC46_GL000060</name>
</gene>
<dbReference type="Pfam" id="PF00126">
    <property type="entry name" value="HTH_1"/>
    <property type="match status" value="1"/>
</dbReference>
<dbReference type="OrthoDB" id="9803735at2"/>
<accession>A0A0R1UDL8</accession>
<comment type="similarity">
    <text evidence="1">Belongs to the LysR transcriptional regulatory family.</text>
</comment>
<dbReference type="InterPro" id="IPR000847">
    <property type="entry name" value="LysR_HTH_N"/>
</dbReference>
<dbReference type="GO" id="GO:0003700">
    <property type="term" value="F:DNA-binding transcription factor activity"/>
    <property type="evidence" value="ECO:0007669"/>
    <property type="project" value="InterPro"/>
</dbReference>
<name>A0A0R1UDL8_9LACO</name>
<dbReference type="RefSeq" id="WP_057797046.1">
    <property type="nucleotide sequence ID" value="NZ_AZFM01000001.1"/>
</dbReference>
<reference evidence="6 7" key="1">
    <citation type="journal article" date="2015" name="Genome Announc.">
        <title>Expanding the biotechnology potential of lactobacilli through comparative genomics of 213 strains and associated genera.</title>
        <authorList>
            <person name="Sun Z."/>
            <person name="Harris H.M."/>
            <person name="McCann A."/>
            <person name="Guo C."/>
            <person name="Argimon S."/>
            <person name="Zhang W."/>
            <person name="Yang X."/>
            <person name="Jeffery I.B."/>
            <person name="Cooney J.C."/>
            <person name="Kagawa T.F."/>
            <person name="Liu W."/>
            <person name="Song Y."/>
            <person name="Salvetti E."/>
            <person name="Wrobel A."/>
            <person name="Rasinkangas P."/>
            <person name="Parkhill J."/>
            <person name="Rea M.C."/>
            <person name="O'Sullivan O."/>
            <person name="Ritari J."/>
            <person name="Douillard F.P."/>
            <person name="Paul Ross R."/>
            <person name="Yang R."/>
            <person name="Briner A.E."/>
            <person name="Felis G.E."/>
            <person name="de Vos W.M."/>
            <person name="Barrangou R."/>
            <person name="Klaenhammer T.R."/>
            <person name="Caufield P.W."/>
            <person name="Cui Y."/>
            <person name="Zhang H."/>
            <person name="O'Toole P.W."/>
        </authorList>
    </citation>
    <scope>NUCLEOTIDE SEQUENCE [LARGE SCALE GENOMIC DNA]</scope>
    <source>
        <strain evidence="6 7">DSM 16043</strain>
    </source>
</reference>
<dbReference type="SUPFAM" id="SSF46785">
    <property type="entry name" value="Winged helix' DNA-binding domain"/>
    <property type="match status" value="1"/>
</dbReference>
<dbReference type="SUPFAM" id="SSF53850">
    <property type="entry name" value="Periplasmic binding protein-like II"/>
    <property type="match status" value="1"/>
</dbReference>
<dbReference type="InterPro" id="IPR050950">
    <property type="entry name" value="HTH-type_LysR_regulators"/>
</dbReference>
<keyword evidence="2" id="KW-0805">Transcription regulation</keyword>
<dbReference type="Gene3D" id="1.10.10.10">
    <property type="entry name" value="Winged helix-like DNA-binding domain superfamily/Winged helix DNA-binding domain"/>
    <property type="match status" value="1"/>
</dbReference>
<keyword evidence="4" id="KW-0804">Transcription</keyword>
<dbReference type="CDD" id="cd05466">
    <property type="entry name" value="PBP2_LTTR_substrate"/>
    <property type="match status" value="1"/>
</dbReference>
<dbReference type="PROSITE" id="PS50931">
    <property type="entry name" value="HTH_LYSR"/>
    <property type="match status" value="1"/>
</dbReference>
<keyword evidence="3" id="KW-0238">DNA-binding</keyword>
<evidence type="ECO:0000256" key="3">
    <source>
        <dbReference type="ARBA" id="ARBA00023125"/>
    </source>
</evidence>
<dbReference type="PRINTS" id="PR00039">
    <property type="entry name" value="HTHLYSR"/>
</dbReference>
<sequence>MQKKNITKAAEALHIAQPSLSTQMKELEKELGATLFTRGRRQISLTETGYYLRDKAKEMIAIADQTEENILSSSMVTGTLKIGAGQSFAIDRIMKVIAKISETEKNVNFQFVDGNADEIEAQINAGTLDFGVIMGNRQLESFNSLILPERNEFVASFREDHPLSSKEKVTPEDLINYPIIISSQTLVNDKFHTWWGNLYKEINVLAKSNLAFNASLLTSNTNAVQITYQNLVDNHNLHLTSRPLSPKVTDPNVVIWKKNIHQSNLATLFLNELRNSLD</sequence>
<dbReference type="GO" id="GO:0003677">
    <property type="term" value="F:DNA binding"/>
    <property type="evidence" value="ECO:0007669"/>
    <property type="project" value="UniProtKB-KW"/>
</dbReference>
<organism evidence="6 7">
    <name type="scientific">Lactobacillus kalixensis DSM 16043</name>
    <dbReference type="NCBI Taxonomy" id="1423763"/>
    <lineage>
        <taxon>Bacteria</taxon>
        <taxon>Bacillati</taxon>
        <taxon>Bacillota</taxon>
        <taxon>Bacilli</taxon>
        <taxon>Lactobacillales</taxon>
        <taxon>Lactobacillaceae</taxon>
        <taxon>Lactobacillus</taxon>
    </lineage>
</organism>
<dbReference type="InterPro" id="IPR036390">
    <property type="entry name" value="WH_DNA-bd_sf"/>
</dbReference>
<dbReference type="Proteomes" id="UP000051036">
    <property type="component" value="Unassembled WGS sequence"/>
</dbReference>
<evidence type="ECO:0000313" key="6">
    <source>
        <dbReference type="EMBL" id="KRL91511.1"/>
    </source>
</evidence>
<dbReference type="Gene3D" id="3.40.190.290">
    <property type="match status" value="1"/>
</dbReference>
<dbReference type="InterPro" id="IPR005119">
    <property type="entry name" value="LysR_subst-bd"/>
</dbReference>
<evidence type="ECO:0000256" key="2">
    <source>
        <dbReference type="ARBA" id="ARBA00023015"/>
    </source>
</evidence>
<feature type="domain" description="HTH lysR-type" evidence="5">
    <location>
        <begin position="1"/>
        <end position="46"/>
    </location>
</feature>
<dbReference type="InterPro" id="IPR036388">
    <property type="entry name" value="WH-like_DNA-bd_sf"/>
</dbReference>